<organism evidence="1 2">
    <name type="scientific">Planctomicrobium piriforme</name>
    <dbReference type="NCBI Taxonomy" id="1576369"/>
    <lineage>
        <taxon>Bacteria</taxon>
        <taxon>Pseudomonadati</taxon>
        <taxon>Planctomycetota</taxon>
        <taxon>Planctomycetia</taxon>
        <taxon>Planctomycetales</taxon>
        <taxon>Planctomycetaceae</taxon>
        <taxon>Planctomicrobium</taxon>
    </lineage>
</organism>
<dbReference type="Gene3D" id="1.10.1470.10">
    <property type="entry name" value="YjbJ"/>
    <property type="match status" value="1"/>
</dbReference>
<evidence type="ECO:0000313" key="1">
    <source>
        <dbReference type="EMBL" id="SFH93255.1"/>
    </source>
</evidence>
<dbReference type="EMBL" id="FOQD01000004">
    <property type="protein sequence ID" value="SFH93255.1"/>
    <property type="molecule type" value="Genomic_DNA"/>
</dbReference>
<gene>
    <name evidence="1" type="ORF">SAMN05421753_10455</name>
</gene>
<reference evidence="2" key="1">
    <citation type="submission" date="2016-10" db="EMBL/GenBank/DDBJ databases">
        <authorList>
            <person name="Varghese N."/>
            <person name="Submissions S."/>
        </authorList>
    </citation>
    <scope>NUCLEOTIDE SEQUENCE [LARGE SCALE GENOMIC DNA]</scope>
    <source>
        <strain evidence="2">DSM 26348</strain>
    </source>
</reference>
<evidence type="ECO:0000313" key="2">
    <source>
        <dbReference type="Proteomes" id="UP000199518"/>
    </source>
</evidence>
<name>A0A1I3E2R7_9PLAN</name>
<protein>
    <recommendedName>
        <fullName evidence="3">General stress protein CsbD</fullName>
    </recommendedName>
</protein>
<keyword evidence="2" id="KW-1185">Reference proteome</keyword>
<evidence type="ECO:0008006" key="3">
    <source>
        <dbReference type="Google" id="ProtNLM"/>
    </source>
</evidence>
<accession>A0A1I3E2R7</accession>
<dbReference type="RefSeq" id="WP_092048428.1">
    <property type="nucleotide sequence ID" value="NZ_FOQD01000004.1"/>
</dbReference>
<dbReference type="SUPFAM" id="SSF69047">
    <property type="entry name" value="Hypothetical protein YjbJ"/>
    <property type="match status" value="1"/>
</dbReference>
<dbReference type="OrthoDB" id="5295641at2"/>
<proteinExistence type="predicted"/>
<dbReference type="AlphaFoldDB" id="A0A1I3E2R7"/>
<dbReference type="InterPro" id="IPR036629">
    <property type="entry name" value="YjbJ_sf"/>
</dbReference>
<sequence>MSNKPEHRPISNERILEHWDDFTADEVDWVDGDAQRLIEALETKYGLSGDEAARQVAAFLEKNETKAQIRG</sequence>
<dbReference type="Proteomes" id="UP000199518">
    <property type="component" value="Unassembled WGS sequence"/>
</dbReference>